<dbReference type="AlphaFoldDB" id="A0A4Z2ING3"/>
<reference evidence="2 3" key="1">
    <citation type="submission" date="2019-03" db="EMBL/GenBank/DDBJ databases">
        <title>First draft genome of Liparis tanakae, snailfish: a comprehensive survey of snailfish specific genes.</title>
        <authorList>
            <person name="Kim W."/>
            <person name="Song I."/>
            <person name="Jeong J.-H."/>
            <person name="Kim D."/>
            <person name="Kim S."/>
            <person name="Ryu S."/>
            <person name="Song J.Y."/>
            <person name="Lee S.K."/>
        </authorList>
    </citation>
    <scope>NUCLEOTIDE SEQUENCE [LARGE SCALE GENOMIC DNA]</scope>
    <source>
        <tissue evidence="2">Muscle</tissue>
    </source>
</reference>
<organism evidence="2 3">
    <name type="scientific">Liparis tanakae</name>
    <name type="common">Tanaka's snailfish</name>
    <dbReference type="NCBI Taxonomy" id="230148"/>
    <lineage>
        <taxon>Eukaryota</taxon>
        <taxon>Metazoa</taxon>
        <taxon>Chordata</taxon>
        <taxon>Craniata</taxon>
        <taxon>Vertebrata</taxon>
        <taxon>Euteleostomi</taxon>
        <taxon>Actinopterygii</taxon>
        <taxon>Neopterygii</taxon>
        <taxon>Teleostei</taxon>
        <taxon>Neoteleostei</taxon>
        <taxon>Acanthomorphata</taxon>
        <taxon>Eupercaria</taxon>
        <taxon>Perciformes</taxon>
        <taxon>Cottioidei</taxon>
        <taxon>Cottales</taxon>
        <taxon>Liparidae</taxon>
        <taxon>Liparis</taxon>
    </lineage>
</organism>
<sequence length="95" mass="10721">MRAREDTAVLVGHKQRGSFHRHQGLSTPRRCASGLESVHLLRALLRTETLDARRGAAGDEGAQRSSAYTPLSFRGGERRKLSRRHRILLQLVQDH</sequence>
<evidence type="ECO:0000256" key="1">
    <source>
        <dbReference type="SAM" id="MobiDB-lite"/>
    </source>
</evidence>
<feature type="compositionally biased region" description="Basic residues" evidence="1">
    <location>
        <begin position="13"/>
        <end position="23"/>
    </location>
</feature>
<gene>
    <name evidence="2" type="ORF">EYF80_011107</name>
</gene>
<dbReference type="Proteomes" id="UP000314294">
    <property type="component" value="Unassembled WGS sequence"/>
</dbReference>
<proteinExistence type="predicted"/>
<name>A0A4Z2ING3_9TELE</name>
<accession>A0A4Z2ING3</accession>
<feature type="region of interest" description="Disordered" evidence="1">
    <location>
        <begin position="1"/>
        <end position="27"/>
    </location>
</feature>
<comment type="caution">
    <text evidence="2">The sequence shown here is derived from an EMBL/GenBank/DDBJ whole genome shotgun (WGS) entry which is preliminary data.</text>
</comment>
<feature type="region of interest" description="Disordered" evidence="1">
    <location>
        <begin position="54"/>
        <end position="79"/>
    </location>
</feature>
<dbReference type="EMBL" id="SRLO01000071">
    <property type="protein sequence ID" value="TNN78703.1"/>
    <property type="molecule type" value="Genomic_DNA"/>
</dbReference>
<evidence type="ECO:0000313" key="3">
    <source>
        <dbReference type="Proteomes" id="UP000314294"/>
    </source>
</evidence>
<keyword evidence="3" id="KW-1185">Reference proteome</keyword>
<evidence type="ECO:0000313" key="2">
    <source>
        <dbReference type="EMBL" id="TNN78703.1"/>
    </source>
</evidence>
<protein>
    <submittedName>
        <fullName evidence="2">Uncharacterized protein</fullName>
    </submittedName>
</protein>